<dbReference type="Gene3D" id="2.30.110.20">
    <property type="entry name" value="Hcp1-like"/>
    <property type="match status" value="1"/>
</dbReference>
<dbReference type="SUPFAM" id="SSF141452">
    <property type="entry name" value="Hcp1-like"/>
    <property type="match status" value="1"/>
</dbReference>
<dbReference type="PANTHER" id="PTHR36152:SF5">
    <property type="entry name" value="PROTEIN HCP1"/>
    <property type="match status" value="1"/>
</dbReference>
<dbReference type="EMBL" id="JBBHLI010000008">
    <property type="protein sequence ID" value="MEK9501980.1"/>
    <property type="molecule type" value="Genomic_DNA"/>
</dbReference>
<sequence length="166" mass="17477">MAFDAYLKFEGGPKLGGESDRKGHEGEIAILAFSFGASNPATISGGTKGSAAGKGVVSAFTVNKTSDTSSAILFQACMKGDHFPKATVTLNKAGGDAHLPYLIYEFEEVYISSFQMSGSSGGDDRPMETMNLDFGKVKVTYSAQTETGAAGEQIIGQWNVRTQTPD</sequence>
<reference evidence="1 2" key="1">
    <citation type="submission" date="2024-02" db="EMBL/GenBank/DDBJ databases">
        <title>A novel Gemmatimonadota bacterium.</title>
        <authorList>
            <person name="Du Z.-J."/>
            <person name="Ye Y.-Q."/>
        </authorList>
    </citation>
    <scope>NUCLEOTIDE SEQUENCE [LARGE SCALE GENOMIC DNA]</scope>
    <source>
        <strain evidence="1 2">DH-20</strain>
    </source>
</reference>
<keyword evidence="2" id="KW-1185">Reference proteome</keyword>
<protein>
    <submittedName>
        <fullName evidence="1">Type VI secretion system tube protein Hcp</fullName>
    </submittedName>
</protein>
<gene>
    <name evidence="1" type="ORF">WI372_13385</name>
</gene>
<comment type="caution">
    <text evidence="1">The sequence shown here is derived from an EMBL/GenBank/DDBJ whole genome shotgun (WGS) entry which is preliminary data.</text>
</comment>
<proteinExistence type="predicted"/>
<accession>A0ABU9EER4</accession>
<dbReference type="Proteomes" id="UP001484239">
    <property type="component" value="Unassembled WGS sequence"/>
</dbReference>
<dbReference type="InterPro" id="IPR036624">
    <property type="entry name" value="Hcp1-lik_sf"/>
</dbReference>
<name>A0ABU9EER4_9BACT</name>
<evidence type="ECO:0000313" key="1">
    <source>
        <dbReference type="EMBL" id="MEK9501980.1"/>
    </source>
</evidence>
<dbReference type="PANTHER" id="PTHR36152">
    <property type="entry name" value="CYTOPLASMIC PROTEIN-RELATED"/>
    <property type="match status" value="1"/>
</dbReference>
<dbReference type="Pfam" id="PF05638">
    <property type="entry name" value="T6SS_HCP"/>
    <property type="match status" value="1"/>
</dbReference>
<evidence type="ECO:0000313" key="2">
    <source>
        <dbReference type="Proteomes" id="UP001484239"/>
    </source>
</evidence>
<dbReference type="InterPro" id="IPR008514">
    <property type="entry name" value="T6SS_Hcp"/>
</dbReference>
<organism evidence="1 2">
    <name type="scientific">Gaopeijia maritima</name>
    <dbReference type="NCBI Taxonomy" id="3119007"/>
    <lineage>
        <taxon>Bacteria</taxon>
        <taxon>Pseudomonadati</taxon>
        <taxon>Gemmatimonadota</taxon>
        <taxon>Longimicrobiia</taxon>
        <taxon>Gaopeijiales</taxon>
        <taxon>Gaopeijiaceae</taxon>
        <taxon>Gaopeijia</taxon>
    </lineage>
</organism>
<dbReference type="InterPro" id="IPR053165">
    <property type="entry name" value="HSI-I_assembly_Hcp1"/>
</dbReference>
<dbReference type="RefSeq" id="WP_405280764.1">
    <property type="nucleotide sequence ID" value="NZ_CP144380.1"/>
</dbReference>